<reference evidence="10 11" key="1">
    <citation type="journal article" date="2018" name="Front. Microbiol.">
        <title>Prospects for Fungal Bioremediation of Acidic Radioactive Waste Sites: Characterization and Genome Sequence of Rhodotorula taiwanensis MD1149.</title>
        <authorList>
            <person name="Tkavc R."/>
            <person name="Matrosova V.Y."/>
            <person name="Grichenko O.E."/>
            <person name="Gostincar C."/>
            <person name="Volpe R.P."/>
            <person name="Klimenkova P."/>
            <person name="Gaidamakova E.K."/>
            <person name="Zhou C.E."/>
            <person name="Stewart B.J."/>
            <person name="Lyman M.G."/>
            <person name="Malfatti S.A."/>
            <person name="Rubinfeld B."/>
            <person name="Courtot M."/>
            <person name="Singh J."/>
            <person name="Dalgard C.L."/>
            <person name="Hamilton T."/>
            <person name="Frey K.G."/>
            <person name="Gunde-Cimerman N."/>
            <person name="Dugan L."/>
            <person name="Daly M.J."/>
        </authorList>
    </citation>
    <scope>NUCLEOTIDE SEQUENCE [LARGE SCALE GENOMIC DNA]</scope>
    <source>
        <strain evidence="10 11">MD1149</strain>
    </source>
</reference>
<evidence type="ECO:0000256" key="2">
    <source>
        <dbReference type="ARBA" id="ARBA00022737"/>
    </source>
</evidence>
<organism evidence="10 11">
    <name type="scientific">Rhodotorula taiwanensis</name>
    <dbReference type="NCBI Taxonomy" id="741276"/>
    <lineage>
        <taxon>Eukaryota</taxon>
        <taxon>Fungi</taxon>
        <taxon>Dikarya</taxon>
        <taxon>Basidiomycota</taxon>
        <taxon>Pucciniomycotina</taxon>
        <taxon>Microbotryomycetes</taxon>
        <taxon>Sporidiobolales</taxon>
        <taxon>Sporidiobolaceae</taxon>
        <taxon>Rhodotorula</taxon>
    </lineage>
</organism>
<feature type="repeat" description="TPR" evidence="7">
    <location>
        <begin position="568"/>
        <end position="601"/>
    </location>
</feature>
<keyword evidence="2" id="KW-0677">Repeat</keyword>
<feature type="region of interest" description="Disordered" evidence="8">
    <location>
        <begin position="172"/>
        <end position="207"/>
    </location>
</feature>
<evidence type="ECO:0000256" key="1">
    <source>
        <dbReference type="ARBA" id="ARBA00022618"/>
    </source>
</evidence>
<accession>A0A2S5BHX3</accession>
<feature type="domain" description="Cdc23" evidence="9">
    <location>
        <begin position="215"/>
        <end position="324"/>
    </location>
</feature>
<dbReference type="GO" id="GO:0005680">
    <property type="term" value="C:anaphase-promoting complex"/>
    <property type="evidence" value="ECO:0007669"/>
    <property type="project" value="InterPro"/>
</dbReference>
<dbReference type="Proteomes" id="UP000237144">
    <property type="component" value="Unassembled WGS sequence"/>
</dbReference>
<evidence type="ECO:0000256" key="4">
    <source>
        <dbReference type="ARBA" id="ARBA00022786"/>
    </source>
</evidence>
<feature type="compositionally biased region" description="Low complexity" evidence="8">
    <location>
        <begin position="131"/>
        <end position="142"/>
    </location>
</feature>
<dbReference type="InterPro" id="IPR007192">
    <property type="entry name" value="APC8"/>
</dbReference>
<sequence>MSALPSRPVLAHPPDLEVLRSELRNAVTESLDRSLDASAKFAGQLLAALPRPARTARAPVASTSGVTLDDLQAESDRRRDARTSAPHDLHRQQLQQHTPAGTSVSPHVHFRTSTPVRTPNGGTEAQGGGSSSRVAAGGRSAAPRLSGLPAVGSFSGGQTGIVRPRDSLASVFSVGAGPSSPVVSPDLELGPDDERMRGDNSVGGGQGGAISVDAAQRQEWRAQDTDEQDQVRLAQAYLRNHELLRAAHVLRDCTGPRARWTRSHAKFLAGEKRLQEEAGDLLGAKDRPRQNVYTQELLEEFAAYEPGCLDNDGFLLYLKALLLLSLPPTSPDAFDARPSDVASDSPNVDLRLAALEVLVNSVQAEPYNWSAWLKIAECLDGPEELEATLPFLPSGYPLLFFYLHCSLEMHSATEGLLDIVDELEAVFGTECSAVSSLRALVYYHMREFDESLVHFTALRKVDPYRLDDLDILSNILYVSEKRAELATLAQEYMRVDRVRPETCCLVGNYFSLRRDHEKAITYFRRALKLDRGYLSAWTLMGHEYVEIKNTNAAIASYRRAVDVNRKDYRAWYGLGQAYELLGEPFYAINYYQRATALRPYDARMWSALATSNEKLKRVPDAIQCHQRALLATETGDGSDIALRIGKLYAAFGQGEHAAAYHRRALNEGLRAGLGTVDLGRIYLWLAKWEMRRGNALQVTGGAATRGDLDKAEEYLRALEATQEFREEAKALLKELEVQLLSRE</sequence>
<dbReference type="PANTHER" id="PTHR12558:SF10">
    <property type="entry name" value="CELL DIVISION CYCLE PROTEIN 23 HOMOLOG"/>
    <property type="match status" value="1"/>
</dbReference>
<keyword evidence="6" id="KW-0131">Cell cycle</keyword>
<dbReference type="STRING" id="741276.A0A2S5BHX3"/>
<dbReference type="Pfam" id="PF13432">
    <property type="entry name" value="TPR_16"/>
    <property type="match status" value="1"/>
</dbReference>
<dbReference type="GO" id="GO:0045842">
    <property type="term" value="P:positive regulation of mitotic metaphase/anaphase transition"/>
    <property type="evidence" value="ECO:0007669"/>
    <property type="project" value="TreeGrafter"/>
</dbReference>
<dbReference type="GO" id="GO:0051301">
    <property type="term" value="P:cell division"/>
    <property type="evidence" value="ECO:0007669"/>
    <property type="project" value="UniProtKB-KW"/>
</dbReference>
<proteinExistence type="predicted"/>
<feature type="compositionally biased region" description="Basic and acidic residues" evidence="8">
    <location>
        <begin position="74"/>
        <end position="91"/>
    </location>
</feature>
<evidence type="ECO:0000256" key="8">
    <source>
        <dbReference type="SAM" id="MobiDB-lite"/>
    </source>
</evidence>
<name>A0A2S5BHX3_9BASI</name>
<evidence type="ECO:0000256" key="7">
    <source>
        <dbReference type="PROSITE-ProRule" id="PRU00339"/>
    </source>
</evidence>
<dbReference type="PANTHER" id="PTHR12558">
    <property type="entry name" value="CELL DIVISION CYCLE 16,23,27"/>
    <property type="match status" value="1"/>
</dbReference>
<feature type="region of interest" description="Disordered" evidence="8">
    <location>
        <begin position="52"/>
        <end position="158"/>
    </location>
</feature>
<dbReference type="Gene3D" id="1.25.40.10">
    <property type="entry name" value="Tetratricopeptide repeat domain"/>
    <property type="match status" value="2"/>
</dbReference>
<feature type="compositionally biased region" description="Low complexity" evidence="8">
    <location>
        <begin position="52"/>
        <end position="61"/>
    </location>
</feature>
<evidence type="ECO:0000313" key="11">
    <source>
        <dbReference type="Proteomes" id="UP000237144"/>
    </source>
</evidence>
<gene>
    <name evidence="10" type="ORF">BMF94_0573</name>
</gene>
<evidence type="ECO:0000313" key="10">
    <source>
        <dbReference type="EMBL" id="POY76376.1"/>
    </source>
</evidence>
<feature type="repeat" description="TPR" evidence="7">
    <location>
        <begin position="534"/>
        <end position="567"/>
    </location>
</feature>
<dbReference type="Pfam" id="PF04049">
    <property type="entry name" value="ANAPC8"/>
    <property type="match status" value="2"/>
</dbReference>
<evidence type="ECO:0000256" key="5">
    <source>
        <dbReference type="ARBA" id="ARBA00022803"/>
    </source>
</evidence>
<feature type="domain" description="Cdc23" evidence="9">
    <location>
        <begin position="353"/>
        <end position="430"/>
    </location>
</feature>
<dbReference type="GO" id="GO:0031145">
    <property type="term" value="P:anaphase-promoting complex-dependent catabolic process"/>
    <property type="evidence" value="ECO:0007669"/>
    <property type="project" value="TreeGrafter"/>
</dbReference>
<dbReference type="Pfam" id="PF13414">
    <property type="entry name" value="TPR_11"/>
    <property type="match status" value="1"/>
</dbReference>
<feature type="compositionally biased region" description="Low complexity" evidence="8">
    <location>
        <begin position="172"/>
        <end position="185"/>
    </location>
</feature>
<keyword evidence="1" id="KW-0132">Cell division</keyword>
<keyword evidence="5 7" id="KW-0802">TPR repeat</keyword>
<dbReference type="InterPro" id="IPR019734">
    <property type="entry name" value="TPR_rpt"/>
</dbReference>
<feature type="repeat" description="TPR" evidence="7">
    <location>
        <begin position="500"/>
        <end position="533"/>
    </location>
</feature>
<dbReference type="SMART" id="SM00028">
    <property type="entry name" value="TPR"/>
    <property type="match status" value="5"/>
</dbReference>
<comment type="caution">
    <text evidence="10">The sequence shown here is derived from an EMBL/GenBank/DDBJ whole genome shotgun (WGS) entry which is preliminary data.</text>
</comment>
<keyword evidence="11" id="KW-1185">Reference proteome</keyword>
<dbReference type="InterPro" id="IPR011990">
    <property type="entry name" value="TPR-like_helical_dom_sf"/>
</dbReference>
<feature type="compositionally biased region" description="Polar residues" evidence="8">
    <location>
        <begin position="92"/>
        <end position="123"/>
    </location>
</feature>
<evidence type="ECO:0000259" key="9">
    <source>
        <dbReference type="Pfam" id="PF04049"/>
    </source>
</evidence>
<dbReference type="EMBL" id="PJQD01000005">
    <property type="protein sequence ID" value="POY76376.1"/>
    <property type="molecule type" value="Genomic_DNA"/>
</dbReference>
<dbReference type="SUPFAM" id="SSF48452">
    <property type="entry name" value="TPR-like"/>
    <property type="match status" value="2"/>
</dbReference>
<dbReference type="GO" id="GO:0016567">
    <property type="term" value="P:protein ubiquitination"/>
    <property type="evidence" value="ECO:0007669"/>
    <property type="project" value="TreeGrafter"/>
</dbReference>
<dbReference type="AlphaFoldDB" id="A0A2S5BHX3"/>
<evidence type="ECO:0000256" key="3">
    <source>
        <dbReference type="ARBA" id="ARBA00022776"/>
    </source>
</evidence>
<keyword evidence="4" id="KW-0833">Ubl conjugation pathway</keyword>
<protein>
    <recommendedName>
        <fullName evidence="9">Cdc23 domain-containing protein</fullName>
    </recommendedName>
</protein>
<dbReference type="OrthoDB" id="10262026at2759"/>
<dbReference type="Pfam" id="PF13181">
    <property type="entry name" value="TPR_8"/>
    <property type="match status" value="1"/>
</dbReference>
<dbReference type="PROSITE" id="PS50005">
    <property type="entry name" value="TPR"/>
    <property type="match status" value="3"/>
</dbReference>
<keyword evidence="3" id="KW-0498">Mitosis</keyword>
<evidence type="ECO:0000256" key="6">
    <source>
        <dbReference type="ARBA" id="ARBA00023306"/>
    </source>
</evidence>